<proteinExistence type="predicted"/>
<keyword evidence="2" id="KW-1185">Reference proteome</keyword>
<evidence type="ECO:0000313" key="2">
    <source>
        <dbReference type="Proteomes" id="UP001153076"/>
    </source>
</evidence>
<organism evidence="1 2">
    <name type="scientific">Carnegiea gigantea</name>
    <dbReference type="NCBI Taxonomy" id="171969"/>
    <lineage>
        <taxon>Eukaryota</taxon>
        <taxon>Viridiplantae</taxon>
        <taxon>Streptophyta</taxon>
        <taxon>Embryophyta</taxon>
        <taxon>Tracheophyta</taxon>
        <taxon>Spermatophyta</taxon>
        <taxon>Magnoliopsida</taxon>
        <taxon>eudicotyledons</taxon>
        <taxon>Gunneridae</taxon>
        <taxon>Pentapetalae</taxon>
        <taxon>Caryophyllales</taxon>
        <taxon>Cactineae</taxon>
        <taxon>Cactaceae</taxon>
        <taxon>Cactoideae</taxon>
        <taxon>Echinocereeae</taxon>
        <taxon>Carnegiea</taxon>
    </lineage>
</organism>
<protein>
    <submittedName>
        <fullName evidence="1">Uncharacterized protein</fullName>
    </submittedName>
</protein>
<dbReference type="Proteomes" id="UP001153076">
    <property type="component" value="Unassembled WGS sequence"/>
</dbReference>
<name>A0A9Q1JXA5_9CARY</name>
<dbReference type="EMBL" id="JAKOGI010000596">
    <property type="protein sequence ID" value="KAJ8432606.1"/>
    <property type="molecule type" value="Genomic_DNA"/>
</dbReference>
<dbReference type="OrthoDB" id="1934719at2759"/>
<sequence length="238" mass="27875">MGTKMFKLVTFQKCLQKPLSQLNSSKYGATHQKRGIARAQLLVVQHELHEDPLNVRDQYISTLFASLKLIYQKSKMDWKICFFAMVKQRKHASFIFQLRNEHGIMVEEKQQRYYFELLRKLMIFHQCECEVFQPGHILTVEQHLKLCKPFTDVEVKYSFLSHPMNPLVLIGSIVDSIKQIRMLLCDAILEFLDFEELLHQLNHTNGVLLPKVQNSKNANDFRPISCCNVAYKCITKLI</sequence>
<comment type="caution">
    <text evidence="1">The sequence shown here is derived from an EMBL/GenBank/DDBJ whole genome shotgun (WGS) entry which is preliminary data.</text>
</comment>
<accession>A0A9Q1JXA5</accession>
<dbReference type="AlphaFoldDB" id="A0A9Q1JXA5"/>
<reference evidence="1" key="1">
    <citation type="submission" date="2022-04" db="EMBL/GenBank/DDBJ databases">
        <title>Carnegiea gigantea Genome sequencing and assembly v2.</title>
        <authorList>
            <person name="Copetti D."/>
            <person name="Sanderson M.J."/>
            <person name="Burquez A."/>
            <person name="Wojciechowski M.F."/>
        </authorList>
    </citation>
    <scope>NUCLEOTIDE SEQUENCE</scope>
    <source>
        <strain evidence="1">SGP5-SGP5p</strain>
        <tissue evidence="1">Aerial part</tissue>
    </source>
</reference>
<evidence type="ECO:0000313" key="1">
    <source>
        <dbReference type="EMBL" id="KAJ8432606.1"/>
    </source>
</evidence>
<gene>
    <name evidence="1" type="ORF">Cgig2_032887</name>
</gene>